<dbReference type="Gene3D" id="3.30.1310.10">
    <property type="entry name" value="Nucleoid-associated protein YbaB-like domain"/>
    <property type="match status" value="1"/>
</dbReference>
<feature type="coiled-coil region" evidence="3">
    <location>
        <begin position="3"/>
        <end position="30"/>
    </location>
</feature>
<evidence type="ECO:0000256" key="1">
    <source>
        <dbReference type="ARBA" id="ARBA00023125"/>
    </source>
</evidence>
<comment type="similarity">
    <text evidence="2">Belongs to the YbaB/EbfC family.</text>
</comment>
<keyword evidence="5" id="KW-1185">Reference proteome</keyword>
<dbReference type="InterPro" id="IPR036894">
    <property type="entry name" value="YbaB-like_sf"/>
</dbReference>
<organism evidence="4 5">
    <name type="scientific">Mariprofundus aestuarium</name>
    <dbReference type="NCBI Taxonomy" id="1921086"/>
    <lineage>
        <taxon>Bacteria</taxon>
        <taxon>Pseudomonadati</taxon>
        <taxon>Pseudomonadota</taxon>
        <taxon>Candidatius Mariprofundia</taxon>
        <taxon>Mariprofundales</taxon>
        <taxon>Mariprofundaceae</taxon>
        <taxon>Mariprofundus</taxon>
    </lineage>
</organism>
<evidence type="ECO:0000256" key="3">
    <source>
        <dbReference type="SAM" id="Coils"/>
    </source>
</evidence>
<proteinExistence type="inferred from homology"/>
<dbReference type="SUPFAM" id="SSF82607">
    <property type="entry name" value="YbaB-like"/>
    <property type="match status" value="1"/>
</dbReference>
<comment type="subcellular location">
    <subcellularLocation>
        <location evidence="2">Cytoplasm</location>
        <location evidence="2">Nucleoid</location>
    </subcellularLocation>
</comment>
<dbReference type="OrthoDB" id="9803080at2"/>
<dbReference type="GO" id="GO:0043590">
    <property type="term" value="C:bacterial nucleoid"/>
    <property type="evidence" value="ECO:0007669"/>
    <property type="project" value="UniProtKB-UniRule"/>
</dbReference>
<keyword evidence="1 2" id="KW-0238">DNA-binding</keyword>
<evidence type="ECO:0000313" key="4">
    <source>
        <dbReference type="EMBL" id="ATX80121.1"/>
    </source>
</evidence>
<dbReference type="RefSeq" id="WP_100277929.1">
    <property type="nucleotide sequence ID" value="NZ_CP018799.1"/>
</dbReference>
<evidence type="ECO:0000313" key="5">
    <source>
        <dbReference type="Proteomes" id="UP000231701"/>
    </source>
</evidence>
<dbReference type="PANTHER" id="PTHR33449:SF1">
    <property type="entry name" value="NUCLEOID-ASSOCIATED PROTEIN YBAB"/>
    <property type="match status" value="1"/>
</dbReference>
<sequence>MNIAKMMQQAKKMQDNMKVMQEELAAMEISGEAGGGMVQVQMGGDRMVRRITIDPSLWEEQDKDLIEDLMVAAFNNAAQKVEEVAKQKQQGLMAGMPLPPGFSL</sequence>
<dbReference type="Proteomes" id="UP000231701">
    <property type="component" value="Chromosome"/>
</dbReference>
<evidence type="ECO:0000256" key="2">
    <source>
        <dbReference type="HAMAP-Rule" id="MF_00274"/>
    </source>
</evidence>
<comment type="function">
    <text evidence="2">Binds to DNA and alters its conformation. May be involved in regulation of gene expression, nucleoid organization and DNA protection.</text>
</comment>
<dbReference type="NCBIfam" id="TIGR00103">
    <property type="entry name" value="DNA_YbaB_EbfC"/>
    <property type="match status" value="1"/>
</dbReference>
<name>A0A2K8L2P9_MARES</name>
<dbReference type="HAMAP" id="MF_00274">
    <property type="entry name" value="DNA_YbaB_EbfC"/>
    <property type="match status" value="1"/>
</dbReference>
<dbReference type="Pfam" id="PF02575">
    <property type="entry name" value="YbaB_DNA_bd"/>
    <property type="match status" value="1"/>
</dbReference>
<keyword evidence="2" id="KW-0963">Cytoplasm</keyword>
<dbReference type="AlphaFoldDB" id="A0A2K8L2P9"/>
<dbReference type="PANTHER" id="PTHR33449">
    <property type="entry name" value="NUCLEOID-ASSOCIATED PROTEIN YBAB"/>
    <property type="match status" value="1"/>
</dbReference>
<reference evidence="4 5" key="1">
    <citation type="submission" date="2016-12" db="EMBL/GenBank/DDBJ databases">
        <title>Isolation and genomic insights into novel planktonic Zetaproteobacteria from stratified waters of the Chesapeake Bay.</title>
        <authorList>
            <person name="McAllister S.M."/>
            <person name="Kato S."/>
            <person name="Chan C.S."/>
            <person name="Chiu B.K."/>
            <person name="Field E.K."/>
        </authorList>
    </citation>
    <scope>NUCLEOTIDE SEQUENCE [LARGE SCALE GENOMIC DNA]</scope>
    <source>
        <strain evidence="4 5">CP-5</strain>
    </source>
</reference>
<dbReference type="EMBL" id="CP018799">
    <property type="protein sequence ID" value="ATX80121.1"/>
    <property type="molecule type" value="Genomic_DNA"/>
</dbReference>
<dbReference type="PIRSF" id="PIRSF004555">
    <property type="entry name" value="UCP004555"/>
    <property type="match status" value="1"/>
</dbReference>
<keyword evidence="3" id="KW-0175">Coiled coil</keyword>
<comment type="subunit">
    <text evidence="2">Homodimer.</text>
</comment>
<dbReference type="GO" id="GO:0005829">
    <property type="term" value="C:cytosol"/>
    <property type="evidence" value="ECO:0007669"/>
    <property type="project" value="TreeGrafter"/>
</dbReference>
<dbReference type="KEGG" id="maes:Ga0123461_1708"/>
<dbReference type="GO" id="GO:0003677">
    <property type="term" value="F:DNA binding"/>
    <property type="evidence" value="ECO:0007669"/>
    <property type="project" value="UniProtKB-UniRule"/>
</dbReference>
<accession>A0A2K8L2P9</accession>
<protein>
    <recommendedName>
        <fullName evidence="2">Nucleoid-associated protein Ga0123461_1708</fullName>
    </recommendedName>
</protein>
<dbReference type="InterPro" id="IPR004401">
    <property type="entry name" value="YbaB/EbfC"/>
</dbReference>
<gene>
    <name evidence="4" type="ORF">Ga0123461_1708</name>
</gene>